<organism evidence="1 2">
    <name type="scientific">Bacillus gobiensis</name>
    <dbReference type="NCBI Taxonomy" id="1441095"/>
    <lineage>
        <taxon>Bacteria</taxon>
        <taxon>Bacillati</taxon>
        <taxon>Bacillota</taxon>
        <taxon>Bacilli</taxon>
        <taxon>Bacillales</taxon>
        <taxon>Bacillaceae</taxon>
        <taxon>Bacillus</taxon>
    </lineage>
</organism>
<dbReference type="RefSeq" id="WP_053603947.1">
    <property type="nucleotide sequence ID" value="NZ_CP012600.1"/>
</dbReference>
<reference evidence="2" key="1">
    <citation type="submission" date="2015-08" db="EMBL/GenBank/DDBJ databases">
        <title>Genome sequencing project for genomic taxonomy and phylogenomics of Bacillus-like bacteria.</title>
        <authorList>
            <person name="Liu B."/>
            <person name="Wang J."/>
            <person name="Zhu Y."/>
            <person name="Liu G."/>
            <person name="Chen Q."/>
            <person name="Chen Z."/>
            <person name="Lan J."/>
            <person name="Che J."/>
            <person name="Ge C."/>
            <person name="Shi H."/>
            <person name="Pan Z."/>
            <person name="Liu X."/>
        </authorList>
    </citation>
    <scope>NUCLEOTIDE SEQUENCE [LARGE SCALE GENOMIC DNA]</scope>
    <source>
        <strain evidence="2">FJAT-4402</strain>
    </source>
</reference>
<evidence type="ECO:0000313" key="1">
    <source>
        <dbReference type="EMBL" id="ALC82166.1"/>
    </source>
</evidence>
<protein>
    <submittedName>
        <fullName evidence="1">Uncharacterized protein</fullName>
    </submittedName>
</protein>
<accession>A0A0M3R9X1</accession>
<dbReference type="AlphaFoldDB" id="A0A0M3R9X1"/>
<evidence type="ECO:0000313" key="2">
    <source>
        <dbReference type="Proteomes" id="UP000067625"/>
    </source>
</evidence>
<gene>
    <name evidence="1" type="ORF">AM592_11675</name>
</gene>
<name>A0A0M3R9X1_9BACI</name>
<reference evidence="1 2" key="2">
    <citation type="journal article" date="2016" name="Int. J. Syst. Evol. Microbiol.">
        <title>Bacillus gobiensis sp. nov., isolated from a soil sample.</title>
        <authorList>
            <person name="Liu B."/>
            <person name="Liu G.H."/>
            <person name="Cetin S."/>
            <person name="Schumann P."/>
            <person name="Pan Z.Z."/>
            <person name="Chen Q.Q."/>
        </authorList>
    </citation>
    <scope>NUCLEOTIDE SEQUENCE [LARGE SCALE GENOMIC DNA]</scope>
    <source>
        <strain evidence="1 2">FJAT-4402</strain>
    </source>
</reference>
<proteinExistence type="predicted"/>
<keyword evidence="2" id="KW-1185">Reference proteome</keyword>
<dbReference type="EMBL" id="CP012600">
    <property type="protein sequence ID" value="ALC82166.1"/>
    <property type="molecule type" value="Genomic_DNA"/>
</dbReference>
<dbReference type="PATRIC" id="fig|1441095.3.peg.2554"/>
<dbReference type="Proteomes" id="UP000067625">
    <property type="component" value="Chromosome"/>
</dbReference>
<sequence length="90" mass="10305">MSIEKSKKELIEKYNTGELTDKAVISLGLSSIVIIEVIHEMAIDKIFGYRQLANGGKTFFLWKLYHHKNGVSILFGGRYLPINDLLKMNY</sequence>